<organism evidence="2 3">
    <name type="scientific">Desulfitobacterium hafniense DP7</name>
    <dbReference type="NCBI Taxonomy" id="537010"/>
    <lineage>
        <taxon>Bacteria</taxon>
        <taxon>Bacillati</taxon>
        <taxon>Bacillota</taxon>
        <taxon>Clostridia</taxon>
        <taxon>Eubacteriales</taxon>
        <taxon>Desulfitobacteriaceae</taxon>
        <taxon>Desulfitobacterium</taxon>
    </lineage>
</organism>
<dbReference type="RefSeq" id="WP_005808588.1">
    <property type="nucleotide sequence ID" value="NZ_JH414442.1"/>
</dbReference>
<comment type="caution">
    <text evidence="2">The sequence shown here is derived from an EMBL/GenBank/DDBJ whole genome shotgun (WGS) entry which is preliminary data.</text>
</comment>
<dbReference type="InterPro" id="IPR010359">
    <property type="entry name" value="IrrE_HExxH"/>
</dbReference>
<name>G9XHL2_DESHA</name>
<reference evidence="2 3" key="1">
    <citation type="submission" date="2011-08" db="EMBL/GenBank/DDBJ databases">
        <authorList>
            <person name="Weinstock G."/>
            <person name="Sodergren E."/>
            <person name="Clifton S."/>
            <person name="Fulton L."/>
            <person name="Fulton B."/>
            <person name="Courtney L."/>
            <person name="Fronick C."/>
            <person name="Harrison M."/>
            <person name="Strong C."/>
            <person name="Farmer C."/>
            <person name="Delahaunty K."/>
            <person name="Markovic C."/>
            <person name="Hall O."/>
            <person name="Minx P."/>
            <person name="Tomlinson C."/>
            <person name="Mitreva M."/>
            <person name="Hou S."/>
            <person name="Chen J."/>
            <person name="Wollam A."/>
            <person name="Pepin K.H."/>
            <person name="Johnson M."/>
            <person name="Bhonagiri V."/>
            <person name="Zhang X."/>
            <person name="Suruliraj S."/>
            <person name="Warren W."/>
            <person name="Chinwalla A."/>
            <person name="Mardis E.R."/>
            <person name="Wilson R.K."/>
        </authorList>
    </citation>
    <scope>NUCLEOTIDE SEQUENCE [LARGE SCALE GENOMIC DNA]</scope>
    <source>
        <strain evidence="2 3">DP7</strain>
    </source>
</reference>
<gene>
    <name evidence="2" type="ORF">HMPREF0322_00437</name>
</gene>
<evidence type="ECO:0000313" key="3">
    <source>
        <dbReference type="Proteomes" id="UP000004416"/>
    </source>
</evidence>
<accession>G9XHL2</accession>
<feature type="domain" description="IrrE N-terminal-like" evidence="1">
    <location>
        <begin position="28"/>
        <end position="127"/>
    </location>
</feature>
<dbReference type="EMBL" id="AFZX01000011">
    <property type="protein sequence ID" value="EHL08795.1"/>
    <property type="molecule type" value="Genomic_DNA"/>
</dbReference>
<protein>
    <submittedName>
        <fullName evidence="2">Putative toxin-antitoxin system, toxin component</fullName>
    </submittedName>
</protein>
<dbReference type="HOGENOM" id="CLU_137904_0_0_9"/>
<dbReference type="AlphaFoldDB" id="G9XHL2"/>
<dbReference type="Proteomes" id="UP000004416">
    <property type="component" value="Unassembled WGS sequence"/>
</dbReference>
<evidence type="ECO:0000313" key="2">
    <source>
        <dbReference type="EMBL" id="EHL08795.1"/>
    </source>
</evidence>
<sequence length="156" mass="17914">MNKYEALLSESPVVVNDCAELPPNYSGLYVETSTAKAILIDKAVKARNKKTCVLAEELGHCYTTSGNIMDQADIRNRKQEQRARNWAYEKLIPLQSLVEASREGIRNRYELAEYLDVTEEFLGEALSHYRAKYGLYTTWTSFVIYFEPLGVIELYE</sequence>
<evidence type="ECO:0000259" key="1">
    <source>
        <dbReference type="Pfam" id="PF06114"/>
    </source>
</evidence>
<dbReference type="Pfam" id="PF06114">
    <property type="entry name" value="Peptidase_M78"/>
    <property type="match status" value="1"/>
</dbReference>
<proteinExistence type="predicted"/>